<dbReference type="Pfam" id="PF00528">
    <property type="entry name" value="BPD_transp_1"/>
    <property type="match status" value="1"/>
</dbReference>
<dbReference type="CDD" id="cd06261">
    <property type="entry name" value="TM_PBP2"/>
    <property type="match status" value="1"/>
</dbReference>
<dbReference type="PANTHER" id="PTHR43744">
    <property type="entry name" value="ABC TRANSPORTER PERMEASE PROTEIN MG189-RELATED-RELATED"/>
    <property type="match status" value="1"/>
</dbReference>
<dbReference type="Gene3D" id="1.10.3720.10">
    <property type="entry name" value="MetI-like"/>
    <property type="match status" value="1"/>
</dbReference>
<evidence type="ECO:0000256" key="6">
    <source>
        <dbReference type="ARBA" id="ARBA00023136"/>
    </source>
</evidence>
<evidence type="ECO:0000259" key="8">
    <source>
        <dbReference type="PROSITE" id="PS50928"/>
    </source>
</evidence>
<proteinExistence type="inferred from homology"/>
<feature type="domain" description="ABC transmembrane type-1" evidence="8">
    <location>
        <begin position="74"/>
        <end position="277"/>
    </location>
</feature>
<evidence type="ECO:0000256" key="2">
    <source>
        <dbReference type="ARBA" id="ARBA00022448"/>
    </source>
</evidence>
<keyword evidence="3" id="KW-1003">Cell membrane</keyword>
<gene>
    <name evidence="9" type="ORF">BCM02_11166</name>
</gene>
<protein>
    <submittedName>
        <fullName evidence="9">Putative aldouronate transport system permease protein</fullName>
    </submittedName>
</protein>
<dbReference type="GO" id="GO:0005886">
    <property type="term" value="C:plasma membrane"/>
    <property type="evidence" value="ECO:0007669"/>
    <property type="project" value="UniProtKB-SubCell"/>
</dbReference>
<evidence type="ECO:0000256" key="4">
    <source>
        <dbReference type="ARBA" id="ARBA00022692"/>
    </source>
</evidence>
<dbReference type="SUPFAM" id="SSF161098">
    <property type="entry name" value="MetI-like"/>
    <property type="match status" value="1"/>
</dbReference>
<keyword evidence="5 7" id="KW-1133">Transmembrane helix</keyword>
<keyword evidence="2 7" id="KW-0813">Transport</keyword>
<feature type="transmembrane region" description="Helical" evidence="7">
    <location>
        <begin position="111"/>
        <end position="131"/>
    </location>
</feature>
<comment type="similarity">
    <text evidence="7">Belongs to the binding-protein-dependent transport system permease family.</text>
</comment>
<evidence type="ECO:0000256" key="1">
    <source>
        <dbReference type="ARBA" id="ARBA00004651"/>
    </source>
</evidence>
<accession>A0A5S5BTQ4</accession>
<comment type="subcellular location">
    <subcellularLocation>
        <location evidence="1 7">Cell membrane</location>
        <topology evidence="1 7">Multi-pass membrane protein</topology>
    </subcellularLocation>
</comment>
<keyword evidence="6 7" id="KW-0472">Membrane</keyword>
<feature type="transmembrane region" description="Helical" evidence="7">
    <location>
        <begin position="184"/>
        <end position="206"/>
    </location>
</feature>
<keyword evidence="4 7" id="KW-0812">Transmembrane</keyword>
<dbReference type="AlphaFoldDB" id="A0A5S5BTQ4"/>
<reference evidence="9 10" key="1">
    <citation type="submission" date="2019-07" db="EMBL/GenBank/DDBJ databases">
        <title>Genomic Encyclopedia of Type Strains, Phase III (KMG-III): the genomes of soil and plant-associated and newly described type strains.</title>
        <authorList>
            <person name="Whitman W."/>
        </authorList>
    </citation>
    <scope>NUCLEOTIDE SEQUENCE [LARGE SCALE GENOMIC DNA]</scope>
    <source>
        <strain evidence="9 10">BL24</strain>
    </source>
</reference>
<evidence type="ECO:0000256" key="3">
    <source>
        <dbReference type="ARBA" id="ARBA00022475"/>
    </source>
</evidence>
<evidence type="ECO:0000256" key="7">
    <source>
        <dbReference type="RuleBase" id="RU363032"/>
    </source>
</evidence>
<feature type="transmembrane region" description="Helical" evidence="7">
    <location>
        <begin position="260"/>
        <end position="277"/>
    </location>
</feature>
<dbReference type="PROSITE" id="PS50928">
    <property type="entry name" value="ABC_TM1"/>
    <property type="match status" value="1"/>
</dbReference>
<evidence type="ECO:0000313" key="9">
    <source>
        <dbReference type="EMBL" id="TYP70561.1"/>
    </source>
</evidence>
<organism evidence="9 10">
    <name type="scientific">Paenibacillus methanolicus</name>
    <dbReference type="NCBI Taxonomy" id="582686"/>
    <lineage>
        <taxon>Bacteria</taxon>
        <taxon>Bacillati</taxon>
        <taxon>Bacillota</taxon>
        <taxon>Bacilli</taxon>
        <taxon>Bacillales</taxon>
        <taxon>Paenibacillaceae</taxon>
        <taxon>Paenibacillus</taxon>
    </lineage>
</organism>
<dbReference type="GO" id="GO:0055085">
    <property type="term" value="P:transmembrane transport"/>
    <property type="evidence" value="ECO:0007669"/>
    <property type="project" value="InterPro"/>
</dbReference>
<evidence type="ECO:0000313" key="10">
    <source>
        <dbReference type="Proteomes" id="UP000323257"/>
    </source>
</evidence>
<evidence type="ECO:0000256" key="5">
    <source>
        <dbReference type="ARBA" id="ARBA00022989"/>
    </source>
</evidence>
<sequence length="292" mass="32710">MYYKSTSYRLFTGLNYFILLVASVLCVLPIVHILAVSFSASAAANAHLVGLWPVDFNMESYTKTMNNPNFGRAFLVAIERTLLGTFITMAVITLAGYALSKENAAFKSRNAYAWYFVFTMLFTGGVIPSYIVVRNLHLMDTLWALVLPGAVQVFNMILLMNFFKATPKELEEAAFMDGAGHFTILFRVYLPLAMPAIATLSLFSIVGNWNAWFDGLLYINDYRNYPLATFLQTIIVQQDFSKLNPDVNELKNISQRTVKAAQIFIGILPVLLVYPLLQGYFVKGIVLGAVKE</sequence>
<dbReference type="InterPro" id="IPR000515">
    <property type="entry name" value="MetI-like"/>
</dbReference>
<comment type="caution">
    <text evidence="9">The sequence shown here is derived from an EMBL/GenBank/DDBJ whole genome shotgun (WGS) entry which is preliminary data.</text>
</comment>
<dbReference type="EMBL" id="VNHS01000011">
    <property type="protein sequence ID" value="TYP70561.1"/>
    <property type="molecule type" value="Genomic_DNA"/>
</dbReference>
<name>A0A5S5BTQ4_9BACL</name>
<keyword evidence="10" id="KW-1185">Reference proteome</keyword>
<dbReference type="PANTHER" id="PTHR43744:SF9">
    <property type="entry name" value="POLYGALACTURONAN_RHAMNOGALACTURONAN TRANSPORT SYSTEM PERMEASE PROTEIN YTCP"/>
    <property type="match status" value="1"/>
</dbReference>
<feature type="transmembrane region" description="Helical" evidence="7">
    <location>
        <begin position="70"/>
        <end position="99"/>
    </location>
</feature>
<dbReference type="Proteomes" id="UP000323257">
    <property type="component" value="Unassembled WGS sequence"/>
</dbReference>
<dbReference type="RefSeq" id="WP_148932135.1">
    <property type="nucleotide sequence ID" value="NZ_VNHS01000011.1"/>
</dbReference>
<dbReference type="OrthoDB" id="9810086at2"/>
<feature type="transmembrane region" description="Helical" evidence="7">
    <location>
        <begin position="143"/>
        <end position="163"/>
    </location>
</feature>
<dbReference type="InterPro" id="IPR035906">
    <property type="entry name" value="MetI-like_sf"/>
</dbReference>